<organism evidence="1 2">
    <name type="scientific">Talaromyces proteolyticus</name>
    <dbReference type="NCBI Taxonomy" id="1131652"/>
    <lineage>
        <taxon>Eukaryota</taxon>
        <taxon>Fungi</taxon>
        <taxon>Dikarya</taxon>
        <taxon>Ascomycota</taxon>
        <taxon>Pezizomycotina</taxon>
        <taxon>Eurotiomycetes</taxon>
        <taxon>Eurotiomycetidae</taxon>
        <taxon>Eurotiales</taxon>
        <taxon>Trichocomaceae</taxon>
        <taxon>Talaromyces</taxon>
        <taxon>Talaromyces sect. Bacilispori</taxon>
    </lineage>
</organism>
<dbReference type="Proteomes" id="UP001201262">
    <property type="component" value="Unassembled WGS sequence"/>
</dbReference>
<dbReference type="SUPFAM" id="SSF53448">
    <property type="entry name" value="Nucleotide-diphospho-sugar transferases"/>
    <property type="match status" value="1"/>
</dbReference>
<dbReference type="GeneID" id="70243927"/>
<dbReference type="InterPro" id="IPR002495">
    <property type="entry name" value="Glyco_trans_8"/>
</dbReference>
<name>A0AAD4L1N9_9EURO</name>
<protein>
    <submittedName>
        <fullName evidence="1">Glycosyl transferase family protein</fullName>
    </submittedName>
</protein>
<accession>A0AAD4L1N9</accession>
<sequence>MAAGTSSARDAPKRVWASLITNLNYLPGILTLAYSIQKVGSEYPLVALYTDALPPLALAALEARGIPTRRVPHLSPASGKQYADDPRFNDTWTKLVAFSLVEFDRVVLLDSDMIVRKPFDELMTLELDAPENTSGNRVFAASHACACNPLKKRHYPKNWVPENCAYTSQHTSPDEAQITGSPTSFGIGMLNSGLLVINPSTDAFSLIVQAINTPEITDKHDFPDQGLLSEIFKGRWVPLPYVYNALKTLRWRGVHDAIWRDDEAKIVHYIFAKKPWSSRTLEEKDVKDEWETSDKLLHEWWWKVDDERRVVEKERGITDEL</sequence>
<dbReference type="EMBL" id="JAJTJA010000002">
    <property type="protein sequence ID" value="KAH8703996.1"/>
    <property type="molecule type" value="Genomic_DNA"/>
</dbReference>
<keyword evidence="2" id="KW-1185">Reference proteome</keyword>
<dbReference type="AlphaFoldDB" id="A0AAD4L1N9"/>
<dbReference type="InterPro" id="IPR050587">
    <property type="entry name" value="GNT1/Glycosyltrans_8"/>
</dbReference>
<dbReference type="CDD" id="cd02537">
    <property type="entry name" value="GT8_Glycogenin"/>
    <property type="match status" value="1"/>
</dbReference>
<reference evidence="1" key="1">
    <citation type="submission" date="2021-12" db="EMBL/GenBank/DDBJ databases">
        <title>Convergent genome expansion in fungi linked to evolution of root-endophyte symbiosis.</title>
        <authorList>
            <consortium name="DOE Joint Genome Institute"/>
            <person name="Ke Y.-H."/>
            <person name="Bonito G."/>
            <person name="Liao H.-L."/>
            <person name="Looney B."/>
            <person name="Rojas-Flechas A."/>
            <person name="Nash J."/>
            <person name="Hameed K."/>
            <person name="Schadt C."/>
            <person name="Martin F."/>
            <person name="Crous P.W."/>
            <person name="Miettinen O."/>
            <person name="Magnuson J.K."/>
            <person name="Labbe J."/>
            <person name="Jacobson D."/>
            <person name="Doktycz M.J."/>
            <person name="Veneault-Fourrey C."/>
            <person name="Kuo A."/>
            <person name="Mondo S."/>
            <person name="Calhoun S."/>
            <person name="Riley R."/>
            <person name="Ohm R."/>
            <person name="LaButti K."/>
            <person name="Andreopoulos B."/>
            <person name="Pangilinan J."/>
            <person name="Nolan M."/>
            <person name="Tritt A."/>
            <person name="Clum A."/>
            <person name="Lipzen A."/>
            <person name="Daum C."/>
            <person name="Barry K."/>
            <person name="Grigoriev I.V."/>
            <person name="Vilgalys R."/>
        </authorList>
    </citation>
    <scope>NUCLEOTIDE SEQUENCE</scope>
    <source>
        <strain evidence="1">PMI_201</strain>
    </source>
</reference>
<proteinExistence type="predicted"/>
<gene>
    <name evidence="1" type="ORF">BGW36DRAFT_355378</name>
</gene>
<dbReference type="PANTHER" id="PTHR11183">
    <property type="entry name" value="GLYCOGENIN SUBFAMILY MEMBER"/>
    <property type="match status" value="1"/>
</dbReference>
<dbReference type="GO" id="GO:0016757">
    <property type="term" value="F:glycosyltransferase activity"/>
    <property type="evidence" value="ECO:0007669"/>
    <property type="project" value="InterPro"/>
</dbReference>
<dbReference type="InterPro" id="IPR029044">
    <property type="entry name" value="Nucleotide-diphossugar_trans"/>
</dbReference>
<dbReference type="RefSeq" id="XP_046077014.1">
    <property type="nucleotide sequence ID" value="XM_046213640.1"/>
</dbReference>
<dbReference type="Gene3D" id="3.90.550.10">
    <property type="entry name" value="Spore Coat Polysaccharide Biosynthesis Protein SpsA, Chain A"/>
    <property type="match status" value="1"/>
</dbReference>
<keyword evidence="1" id="KW-0808">Transferase</keyword>
<evidence type="ECO:0000313" key="1">
    <source>
        <dbReference type="EMBL" id="KAH8703996.1"/>
    </source>
</evidence>
<comment type="caution">
    <text evidence="1">The sequence shown here is derived from an EMBL/GenBank/DDBJ whole genome shotgun (WGS) entry which is preliminary data.</text>
</comment>
<dbReference type="Pfam" id="PF01501">
    <property type="entry name" value="Glyco_transf_8"/>
    <property type="match status" value="1"/>
</dbReference>
<evidence type="ECO:0000313" key="2">
    <source>
        <dbReference type="Proteomes" id="UP001201262"/>
    </source>
</evidence>